<evidence type="ECO:0000313" key="2">
    <source>
        <dbReference type="Proteomes" id="UP000567099"/>
    </source>
</evidence>
<evidence type="ECO:0000313" key="1">
    <source>
        <dbReference type="EMBL" id="MBA2864365.1"/>
    </source>
</evidence>
<sequence>MVLSWNILKITKVIIYLYTKYLNFSDFSKNSPDDTYV</sequence>
<dbReference type="Proteomes" id="UP000567099">
    <property type="component" value="Unassembled WGS sequence"/>
</dbReference>
<dbReference type="AlphaFoldDB" id="A0A7J9PMC9"/>
<accession>A0A7J9PMC9</accession>
<organism evidence="1 2">
    <name type="scientific">Methanococcus maripaludis</name>
    <name type="common">Methanococcus deltae</name>
    <dbReference type="NCBI Taxonomy" id="39152"/>
    <lineage>
        <taxon>Archaea</taxon>
        <taxon>Methanobacteriati</taxon>
        <taxon>Methanobacteriota</taxon>
        <taxon>Methanomada group</taxon>
        <taxon>Methanococci</taxon>
        <taxon>Methanococcales</taxon>
        <taxon>Methanococcaceae</taxon>
        <taxon>Methanococcus</taxon>
    </lineage>
</organism>
<dbReference type="EMBL" id="JACDUO010000001">
    <property type="protein sequence ID" value="MBA2864365.1"/>
    <property type="molecule type" value="Genomic_DNA"/>
</dbReference>
<proteinExistence type="predicted"/>
<name>A0A7J9PMC9_METMI</name>
<reference evidence="1 2" key="1">
    <citation type="submission" date="2020-07" db="EMBL/GenBank/DDBJ databases">
        <title>Genomic Encyclopedia of Type Strains, Phase IV (KMG-V): Genome sequencing to study the core and pangenomes of soil and plant-associated prokaryotes.</title>
        <authorList>
            <person name="Whitman W."/>
        </authorList>
    </citation>
    <scope>NUCLEOTIDE SEQUENCE [LARGE SCALE GENOMIC DNA]</scope>
    <source>
        <strain evidence="1 2">C13</strain>
    </source>
</reference>
<gene>
    <name evidence="1" type="ORF">HNP94_001365</name>
</gene>
<protein>
    <submittedName>
        <fullName evidence="1">Uncharacterized protein</fullName>
    </submittedName>
</protein>
<comment type="caution">
    <text evidence="1">The sequence shown here is derived from an EMBL/GenBank/DDBJ whole genome shotgun (WGS) entry which is preliminary data.</text>
</comment>